<dbReference type="AlphaFoldDB" id="A0A6F8Y3K4"/>
<accession>A0A6F8Y3K4</accession>
<name>A0A6F8Y3K4_9ACTN</name>
<gene>
    <name evidence="1" type="ORF">Pflav_070230</name>
</gene>
<dbReference type="KEGG" id="pfla:Pflav_070230"/>
<reference evidence="1 2" key="2">
    <citation type="submission" date="2020-03" db="EMBL/GenBank/DDBJ databases">
        <authorList>
            <person name="Ichikawa N."/>
            <person name="Kimura A."/>
            <person name="Kitahashi Y."/>
            <person name="Uohara A."/>
        </authorList>
    </citation>
    <scope>NUCLEOTIDE SEQUENCE [LARGE SCALE GENOMIC DNA]</scope>
    <source>
        <strain evidence="1 2">NBRC 107702</strain>
    </source>
</reference>
<dbReference type="Proteomes" id="UP000502508">
    <property type="component" value="Chromosome"/>
</dbReference>
<dbReference type="EMBL" id="AP022870">
    <property type="protein sequence ID" value="BCB80613.1"/>
    <property type="molecule type" value="Genomic_DNA"/>
</dbReference>
<evidence type="ECO:0000313" key="1">
    <source>
        <dbReference type="EMBL" id="BCB80613.1"/>
    </source>
</evidence>
<evidence type="ECO:0000313" key="2">
    <source>
        <dbReference type="Proteomes" id="UP000502508"/>
    </source>
</evidence>
<sequence length="65" mass="6805">MTKACPNSGVEDSKWRGKRSLVNRISPNLSGEASLGQAAGLASEGVLTHRNTVASQERAIAIGRV</sequence>
<reference evidence="1 2" key="1">
    <citation type="submission" date="2020-03" db="EMBL/GenBank/DDBJ databases">
        <title>Whole genome shotgun sequence of Phytohabitans flavus NBRC 107702.</title>
        <authorList>
            <person name="Komaki H."/>
            <person name="Tamura T."/>
        </authorList>
    </citation>
    <scope>NUCLEOTIDE SEQUENCE [LARGE SCALE GENOMIC DNA]</scope>
    <source>
        <strain evidence="1 2">NBRC 107702</strain>
    </source>
</reference>
<protein>
    <submittedName>
        <fullName evidence="1">Uncharacterized protein</fullName>
    </submittedName>
</protein>
<proteinExistence type="predicted"/>
<keyword evidence="2" id="KW-1185">Reference proteome</keyword>
<organism evidence="1 2">
    <name type="scientific">Phytohabitans flavus</name>
    <dbReference type="NCBI Taxonomy" id="1076124"/>
    <lineage>
        <taxon>Bacteria</taxon>
        <taxon>Bacillati</taxon>
        <taxon>Actinomycetota</taxon>
        <taxon>Actinomycetes</taxon>
        <taxon>Micromonosporales</taxon>
        <taxon>Micromonosporaceae</taxon>
    </lineage>
</organism>